<evidence type="ECO:0000313" key="6">
    <source>
        <dbReference type="Proteomes" id="UP000527352"/>
    </source>
</evidence>
<reference evidence="5 6" key="1">
    <citation type="submission" date="2020-04" db="EMBL/GenBank/DDBJ databases">
        <title>The first description of lens atrophy caused by putative novel Shewanella sp. that is a new emerging pathogen for cultured rainbow trout?</title>
        <authorList>
            <person name="Saticioglu I.B."/>
            <person name="Duman M."/>
            <person name="Altun S."/>
        </authorList>
    </citation>
    <scope>NUCLEOTIDE SEQUENCE [LARGE SCALE GENOMIC DNA]</scope>
    <source>
        <strain evidence="5 6">S-1</strain>
    </source>
</reference>
<dbReference type="InterPro" id="IPR033120">
    <property type="entry name" value="HOTDOG_ACOT"/>
</dbReference>
<dbReference type="CDD" id="cd03442">
    <property type="entry name" value="BFIT_BACH"/>
    <property type="match status" value="1"/>
</dbReference>
<evidence type="ECO:0000313" key="5">
    <source>
        <dbReference type="EMBL" id="NLQ23593.1"/>
    </source>
</evidence>
<dbReference type="InterPro" id="IPR040170">
    <property type="entry name" value="Cytosol_ACT"/>
</dbReference>
<keyword evidence="2 3" id="KW-0378">Hydrolase</keyword>
<dbReference type="RefSeq" id="WP_168825401.1">
    <property type="nucleotide sequence ID" value="NZ_CP180478.1"/>
</dbReference>
<protein>
    <submittedName>
        <fullName evidence="5">Acyl-CoA thioesterase</fullName>
    </submittedName>
</protein>
<evidence type="ECO:0000259" key="4">
    <source>
        <dbReference type="PROSITE" id="PS51770"/>
    </source>
</evidence>
<dbReference type="EMBL" id="JABAEB010000006">
    <property type="protein sequence ID" value="NLQ23593.1"/>
    <property type="molecule type" value="Genomic_DNA"/>
</dbReference>
<sequence length="154" mass="17256">MSLTPMSTNTENTSRIEAAETPFPDAIQTRIDSSEARVIKAVFPSITNHHNTLFGGEALAWMDETAFIAATRFCRKTLVTVSSDRIDFKKPIPAGTLAELIARVIHVGNTSLKVEVNIYVEDMYQDHREHAIRGVFTFVAVDEQRNPTKVWTYG</sequence>
<comment type="similarity">
    <text evidence="1">Belongs to the acyl coenzyme A hydrolase family.</text>
</comment>
<evidence type="ECO:0000256" key="2">
    <source>
        <dbReference type="ARBA" id="ARBA00022801"/>
    </source>
</evidence>
<comment type="caution">
    <text evidence="5">The sequence shown here is derived from an EMBL/GenBank/DDBJ whole genome shotgun (WGS) entry which is preliminary data.</text>
</comment>
<organism evidence="5 6">
    <name type="scientific">Shewanella oncorhynchi</name>
    <dbReference type="NCBI Taxonomy" id="2726434"/>
    <lineage>
        <taxon>Bacteria</taxon>
        <taxon>Pseudomonadati</taxon>
        <taxon>Pseudomonadota</taxon>
        <taxon>Gammaproteobacteria</taxon>
        <taxon>Alteromonadales</taxon>
        <taxon>Shewanellaceae</taxon>
        <taxon>Shewanella</taxon>
    </lineage>
</organism>
<proteinExistence type="inferred from homology"/>
<dbReference type="PANTHER" id="PTHR11049">
    <property type="entry name" value="ACYL COENZYME A THIOESTER HYDROLASE"/>
    <property type="match status" value="1"/>
</dbReference>
<dbReference type="Proteomes" id="UP000527352">
    <property type="component" value="Unassembled WGS sequence"/>
</dbReference>
<dbReference type="Gene3D" id="3.10.129.10">
    <property type="entry name" value="Hotdog Thioesterase"/>
    <property type="match status" value="1"/>
</dbReference>
<accession>A0ABX1KNP0</accession>
<dbReference type="SUPFAM" id="SSF54637">
    <property type="entry name" value="Thioesterase/thiol ester dehydrase-isomerase"/>
    <property type="match status" value="1"/>
</dbReference>
<dbReference type="PROSITE" id="PS51770">
    <property type="entry name" value="HOTDOG_ACOT"/>
    <property type="match status" value="1"/>
</dbReference>
<evidence type="ECO:0000256" key="3">
    <source>
        <dbReference type="PROSITE-ProRule" id="PRU01106"/>
    </source>
</evidence>
<dbReference type="Pfam" id="PF03061">
    <property type="entry name" value="4HBT"/>
    <property type="match status" value="1"/>
</dbReference>
<feature type="domain" description="HotDog ACOT-type" evidence="4">
    <location>
        <begin position="32"/>
        <end position="144"/>
    </location>
</feature>
<dbReference type="InterPro" id="IPR006683">
    <property type="entry name" value="Thioestr_dom"/>
</dbReference>
<name>A0ABX1KNP0_9GAMM</name>
<dbReference type="PANTHER" id="PTHR11049:SF24">
    <property type="entry name" value="CYTOSOLIC ACYL COENZYME A THIOESTER HYDROLASE"/>
    <property type="match status" value="1"/>
</dbReference>
<evidence type="ECO:0000256" key="1">
    <source>
        <dbReference type="ARBA" id="ARBA00010458"/>
    </source>
</evidence>
<keyword evidence="6" id="KW-1185">Reference proteome</keyword>
<gene>
    <name evidence="5" type="ORF">HGO26_12020</name>
</gene>
<dbReference type="InterPro" id="IPR029069">
    <property type="entry name" value="HotDog_dom_sf"/>
</dbReference>